<proteinExistence type="predicted"/>
<evidence type="ECO:0000313" key="1">
    <source>
        <dbReference type="EMBL" id="CUO65007.1"/>
    </source>
</evidence>
<accession>A0A174GUX3</accession>
<name>A0A174GUX3_9CLOT</name>
<dbReference type="Proteomes" id="UP000095558">
    <property type="component" value="Unassembled WGS sequence"/>
</dbReference>
<organism evidence="1 2">
    <name type="scientific">Clostridium disporicum</name>
    <dbReference type="NCBI Taxonomy" id="84024"/>
    <lineage>
        <taxon>Bacteria</taxon>
        <taxon>Bacillati</taxon>
        <taxon>Bacillota</taxon>
        <taxon>Clostridia</taxon>
        <taxon>Eubacteriales</taxon>
        <taxon>Clostridiaceae</taxon>
        <taxon>Clostridium</taxon>
    </lineage>
</organism>
<dbReference type="EMBL" id="CYZV01000037">
    <property type="protein sequence ID" value="CUO65007.1"/>
    <property type="molecule type" value="Genomic_DNA"/>
</dbReference>
<reference evidence="1 2" key="1">
    <citation type="submission" date="2015-09" db="EMBL/GenBank/DDBJ databases">
        <authorList>
            <consortium name="Pathogen Informatics"/>
        </authorList>
    </citation>
    <scope>NUCLEOTIDE SEQUENCE [LARGE SCALE GENOMIC DNA]</scope>
    <source>
        <strain evidence="1 2">2789STDY5834855</strain>
    </source>
</reference>
<dbReference type="Gene3D" id="2.40.10.270">
    <property type="entry name" value="Bacteriophage SPP1 head-tail adaptor protein"/>
    <property type="match status" value="1"/>
</dbReference>
<evidence type="ECO:0000313" key="2">
    <source>
        <dbReference type="Proteomes" id="UP000095558"/>
    </source>
</evidence>
<sequence length="114" mass="13471">MLLKHIKSSDLKTSVKIQIIGQYKDKDDIPREGIVDEVFKRAKIYTGSSLSLRRQETYNNLGYSIRRLKEVIIRYMELDNKAKVLVDGKVYDIKDYEDIENKKKFLLLICERVE</sequence>
<dbReference type="RefSeq" id="WP_055277632.1">
    <property type="nucleotide sequence ID" value="NZ_CYYT01000003.1"/>
</dbReference>
<dbReference type="AlphaFoldDB" id="A0A174GUX3"/>
<protein>
    <submittedName>
        <fullName evidence="1">Phage head-tail joining protein</fullName>
    </submittedName>
</protein>
<dbReference type="InterPro" id="IPR038666">
    <property type="entry name" value="SSP1_head-tail_sf"/>
</dbReference>
<gene>
    <name evidence="1" type="ORF">ERS852470_02952</name>
</gene>